<dbReference type="PANTHER" id="PTHR30007">
    <property type="entry name" value="PHP DOMAIN PROTEIN"/>
    <property type="match status" value="1"/>
</dbReference>
<geneLocation type="plasmid" evidence="4">
    <name>pdfi2</name>
</geneLocation>
<dbReference type="EMBL" id="CP021083">
    <property type="protein sequence ID" value="ASN82948.1"/>
    <property type="molecule type" value="Genomic_DNA"/>
</dbReference>
<evidence type="ECO:0000313" key="3">
    <source>
        <dbReference type="EMBL" id="ASN82948.1"/>
    </source>
</evidence>
<proteinExistence type="predicted"/>
<evidence type="ECO:0000259" key="2">
    <source>
        <dbReference type="Pfam" id="PF13340"/>
    </source>
</evidence>
<evidence type="ECO:0000256" key="1">
    <source>
        <dbReference type="SAM" id="MobiDB-lite"/>
    </source>
</evidence>
<reference evidence="3 4" key="1">
    <citation type="submission" date="2017-05" db="EMBL/GenBank/DDBJ databases">
        <title>The complete genome sequence of Deinococcus ficus isolated from the rhizosphere of the Ficus religiosa L. in Taiwan.</title>
        <authorList>
            <person name="Wu K.-M."/>
            <person name="Liao T.-L."/>
            <person name="Liu Y.-M."/>
            <person name="Young C.-C."/>
            <person name="Tsai S.-F."/>
        </authorList>
    </citation>
    <scope>NUCLEOTIDE SEQUENCE [LARGE SCALE GENOMIC DNA]</scope>
    <source>
        <strain evidence="3 4">CC-FR2-10</strain>
        <plasmid evidence="4">pdfi2</plasmid>
    </source>
</reference>
<organism evidence="3 4">
    <name type="scientific">Deinococcus ficus</name>
    <dbReference type="NCBI Taxonomy" id="317577"/>
    <lineage>
        <taxon>Bacteria</taxon>
        <taxon>Thermotogati</taxon>
        <taxon>Deinococcota</taxon>
        <taxon>Deinococci</taxon>
        <taxon>Deinococcales</taxon>
        <taxon>Deinococcaceae</taxon>
        <taxon>Deinococcus</taxon>
    </lineage>
</organism>
<sequence>MAFYIILRGGIAWRVMPHDFTPKQTIYHLHRAWRVQGVWETVHTTLQESLRFRDRREGTPSAAIIDSHSVKTTETVGPRRYDGGKRSVVASVTGPSTPW</sequence>
<evidence type="ECO:0000313" key="4">
    <source>
        <dbReference type="Proteomes" id="UP000259030"/>
    </source>
</evidence>
<keyword evidence="3" id="KW-0614">Plasmid</keyword>
<name>A0A221T212_9DEIO</name>
<dbReference type="KEGG" id="dfc:DFI_17330"/>
<protein>
    <recommendedName>
        <fullName evidence="2">Insertion element IS402-like domain-containing protein</fullName>
    </recommendedName>
</protein>
<dbReference type="AlphaFoldDB" id="A0A221T212"/>
<gene>
    <name evidence="3" type="ORF">DFI_17330</name>
</gene>
<dbReference type="PANTHER" id="PTHR30007:SF0">
    <property type="entry name" value="TRANSPOSASE"/>
    <property type="match status" value="1"/>
</dbReference>
<dbReference type="Proteomes" id="UP000259030">
    <property type="component" value="Plasmid pDFI2"/>
</dbReference>
<dbReference type="InterPro" id="IPR025161">
    <property type="entry name" value="IS402-like_dom"/>
</dbReference>
<feature type="domain" description="Insertion element IS402-like" evidence="2">
    <location>
        <begin position="4"/>
        <end position="43"/>
    </location>
</feature>
<accession>A0A221T212</accession>
<keyword evidence="4" id="KW-1185">Reference proteome</keyword>
<dbReference type="Pfam" id="PF13340">
    <property type="entry name" value="DUF4096"/>
    <property type="match status" value="1"/>
</dbReference>
<feature type="region of interest" description="Disordered" evidence="1">
    <location>
        <begin position="69"/>
        <end position="99"/>
    </location>
</feature>